<reference evidence="1" key="2">
    <citation type="submission" date="2022-06" db="UniProtKB">
        <authorList>
            <consortium name="EnsemblMetazoa"/>
        </authorList>
    </citation>
    <scope>IDENTIFICATION</scope>
</reference>
<accession>A0A8R1XUS5</accession>
<reference evidence="2" key="1">
    <citation type="submission" date="2013-10" db="EMBL/GenBank/DDBJ databases">
        <title>Genome sequencing of Onchocerca volvulus.</title>
        <authorList>
            <person name="Cotton J."/>
            <person name="Tsai J."/>
            <person name="Stanley E."/>
            <person name="Tracey A."/>
            <person name="Holroyd N."/>
            <person name="Lustigman S."/>
            <person name="Berriman M."/>
        </authorList>
    </citation>
    <scope>NUCLEOTIDE SEQUENCE</scope>
</reference>
<sequence>MDGERKRECRSKESKIEGLRRSRDINWQRANTFGITTLSHVESSCRWKHEMCLSGCLFVQIAGRDGFSSSGQREVPEQPDVHAYFRISTYQPTCLPKIYECDTMPCYAVFG</sequence>
<name>A0A8R1XUS5_ONCVO</name>
<dbReference type="Proteomes" id="UP000024404">
    <property type="component" value="Unassembled WGS sequence"/>
</dbReference>
<organism evidence="1 2">
    <name type="scientific">Onchocerca volvulus</name>
    <dbReference type="NCBI Taxonomy" id="6282"/>
    <lineage>
        <taxon>Eukaryota</taxon>
        <taxon>Metazoa</taxon>
        <taxon>Ecdysozoa</taxon>
        <taxon>Nematoda</taxon>
        <taxon>Chromadorea</taxon>
        <taxon>Rhabditida</taxon>
        <taxon>Spirurina</taxon>
        <taxon>Spiruromorpha</taxon>
        <taxon>Filarioidea</taxon>
        <taxon>Onchocercidae</taxon>
        <taxon>Onchocerca</taxon>
    </lineage>
</organism>
<dbReference type="AlphaFoldDB" id="A0A8R1XUS5"/>
<protein>
    <submittedName>
        <fullName evidence="1">Uncharacterized protein</fullName>
    </submittedName>
</protein>
<proteinExistence type="predicted"/>
<keyword evidence="2" id="KW-1185">Reference proteome</keyword>
<evidence type="ECO:0000313" key="1">
    <source>
        <dbReference type="EnsemblMetazoa" id="OVOC3072.1"/>
    </source>
</evidence>
<dbReference type="EMBL" id="CMVM020000076">
    <property type="status" value="NOT_ANNOTATED_CDS"/>
    <property type="molecule type" value="Genomic_DNA"/>
</dbReference>
<evidence type="ECO:0000313" key="2">
    <source>
        <dbReference type="Proteomes" id="UP000024404"/>
    </source>
</evidence>
<dbReference type="EnsemblMetazoa" id="OVOC3072.1">
    <property type="protein sequence ID" value="OVOC3072.1"/>
    <property type="gene ID" value="WBGene00239881"/>
</dbReference>